<feature type="domain" description="C2" evidence="6">
    <location>
        <begin position="974"/>
        <end position="1093"/>
    </location>
</feature>
<keyword evidence="3" id="KW-0677">Repeat</keyword>
<evidence type="ECO:0000256" key="3">
    <source>
        <dbReference type="ARBA" id="ARBA00022737"/>
    </source>
</evidence>
<keyword evidence="2" id="KW-0812">Transmembrane</keyword>
<feature type="domain" description="C2" evidence="6">
    <location>
        <begin position="1122"/>
        <end position="1244"/>
    </location>
</feature>
<proteinExistence type="predicted"/>
<evidence type="ECO:0000259" key="6">
    <source>
        <dbReference type="PROSITE" id="PS50004"/>
    </source>
</evidence>
<dbReference type="OrthoDB" id="270970at2759"/>
<dbReference type="Gene3D" id="2.60.40.150">
    <property type="entry name" value="C2 domain"/>
    <property type="match status" value="4"/>
</dbReference>
<keyword evidence="8" id="KW-1185">Reference proteome</keyword>
<dbReference type="Pfam" id="PF00168">
    <property type="entry name" value="C2"/>
    <property type="match status" value="4"/>
</dbReference>
<evidence type="ECO:0000256" key="4">
    <source>
        <dbReference type="ARBA" id="ARBA00022989"/>
    </source>
</evidence>
<comment type="subcellular location">
    <subcellularLocation>
        <location evidence="1">Membrane</location>
        <topology evidence="1">Single-pass membrane protein</topology>
    </subcellularLocation>
</comment>
<dbReference type="EMBL" id="CAKKNE010000001">
    <property type="protein sequence ID" value="CAH0365088.1"/>
    <property type="molecule type" value="Genomic_DNA"/>
</dbReference>
<keyword evidence="5" id="KW-0472">Membrane</keyword>
<dbReference type="InterPro" id="IPR000008">
    <property type="entry name" value="C2_dom"/>
</dbReference>
<accession>A0A8J2S5W5</accession>
<feature type="domain" description="C2" evidence="6">
    <location>
        <begin position="97"/>
        <end position="219"/>
    </location>
</feature>
<dbReference type="InterPro" id="IPR037724">
    <property type="entry name" value="C2E_Ferlin"/>
</dbReference>
<dbReference type="CDD" id="cd00030">
    <property type="entry name" value="C2"/>
    <property type="match status" value="2"/>
</dbReference>
<comment type="caution">
    <text evidence="7">The sequence shown here is derived from an EMBL/GenBank/DDBJ whole genome shotgun (WGS) entry which is preliminary data.</text>
</comment>
<dbReference type="PROSITE" id="PS50004">
    <property type="entry name" value="C2"/>
    <property type="match status" value="4"/>
</dbReference>
<evidence type="ECO:0000256" key="5">
    <source>
        <dbReference type="ARBA" id="ARBA00023136"/>
    </source>
</evidence>
<dbReference type="PANTHER" id="PTHR12546:SF33">
    <property type="entry name" value="SPERM VESICLE FUSION PROTEIN FER-1"/>
    <property type="match status" value="1"/>
</dbReference>
<dbReference type="InterPro" id="IPR035892">
    <property type="entry name" value="C2_domain_sf"/>
</dbReference>
<sequence>MILLVRLCLMRDQCVNFQTMSFTASGLASRIVSQMRTEAKTTALQCTEGFKTHSRATGFRGFLKLSVTVLGPNDVQQAHDLDAEYQKELVEEVGYGVDGMVKPNFTMKTTYLVIFVWEAEDLNIMEANLFSNTRIEAYVRVNFCGSQAITSVVCVRGRARLAPEFNEELWLPVTEPTETRRISVGLWNYSSHTRDRPIAHLYFDLDDIERSSKYISGSFLGGGLLEQNNYMGPRPRWYNLYGAPIRIQGKRGALQNRYGNEASTYRGRLLLSMELLARPPNEQRHKSMAHRRPFHFKPNTRLTSASAKYHLRALVVMGSEIPQFRSPAIGNCTKMRLVISIGNHTLTYAWEPNKRGVVMWNMLLTLKAIKLPVLVEEIPDVCLYLVRGPPKILTVCFSRIAAARLLREQFRAGPCWELLKPEPSRASQLGGAALKTNPGAVLLKLGFGLSEDALDPDFSWPEEELLRKAKDRVPFCLRVFIYQAKELPASDQTSLLDPYVKVRFCGKKEKTRVHAMTTAPLFYETLEFHEMLPLDVRFGPDIVVQVWDRDVFSSNTPRALLRFPLTKCHVLASEGSKIPSPSWENLTSIGAEPISSQILMSAALIRKRDLSERLGRSECIIPQMRQAWVEITCVGVRQLKAHRLRAPQEPCVRIDVPAPNDRGNCFRTQPSSVPSGRNANFLERKVMAIDMPENPLYAPNLDLRVYDARVGISAGLHKRLLGASSIDLSSKLPWNSEAFVAPQTELFSGSDVWQQEKERNEESHLRTQSELLGSGLSQWTIKYPGDAGLQFRERLDSNHEDDYDEFECDVEHLELERHSPDALSSMPGDSGTGAFDPMILSGLPMIHEDVIFREKQIQFAEKFPLDEDITPFPEMINASSTSTEYSTLLGSQASYKLSELPISFPSQWAAAEYIEGREWWTKQGGRELENHLKTKPFETYKLFRGKFHPNASKSTLRCVGVFKGILRVLETNPSCEKEPFFPLQILSSAIYTVRLYIIRGSNLQPVNGNSADPYLRVKLGTDIQDSRSSHCTRTLKPEFYETFEFRTVIPGPSLLKVQVRDWNRFYPVHEIIGQTEIDLEDRWFHYGWQKLDRLKPIEIRSLHKDTSPIIQGQLHLWLEIRPEAEAHREPPVELHGPKKQKFELRIVCWKSRDVPFDMGDYFAEFWIGDSRKQKTDVHWRCRNGQASWNWRIKIPIELPLDSPEKGRLMLQLWDQDVIKWNEVIGDTQVDLYRWFLKAYHEQRVVNVFKEVKDAISRQQMKAAKKETYGRNIDSNEEGTEINETEVRTSPDTLENHHKAIEPDGDSKDARRHATQMARIEARSDSKDAAYFVKQLKEMVGLGEIDESAEWINITYHDRRRSRVLPRGSLALSIEILPEEEVELRPAGHGRTEPNANPYLPPTAGRFRFSYNPLALYSALLGPKIAFQVSIDIPSLS</sequence>
<feature type="domain" description="C2" evidence="6">
    <location>
        <begin position="461"/>
        <end position="579"/>
    </location>
</feature>
<organism evidence="7 8">
    <name type="scientific">Pelagomonas calceolata</name>
    <dbReference type="NCBI Taxonomy" id="35677"/>
    <lineage>
        <taxon>Eukaryota</taxon>
        <taxon>Sar</taxon>
        <taxon>Stramenopiles</taxon>
        <taxon>Ochrophyta</taxon>
        <taxon>Pelagophyceae</taxon>
        <taxon>Pelagomonadales</taxon>
        <taxon>Pelagomonadaceae</taxon>
        <taxon>Pelagomonas</taxon>
    </lineage>
</organism>
<dbReference type="GO" id="GO:0007009">
    <property type="term" value="P:plasma membrane organization"/>
    <property type="evidence" value="ECO:0007669"/>
    <property type="project" value="TreeGrafter"/>
</dbReference>
<evidence type="ECO:0000313" key="7">
    <source>
        <dbReference type="EMBL" id="CAH0365088.1"/>
    </source>
</evidence>
<keyword evidence="4" id="KW-1133">Transmembrane helix</keyword>
<name>A0A8J2S5W5_9STRA</name>
<dbReference type="Proteomes" id="UP000789595">
    <property type="component" value="Unassembled WGS sequence"/>
</dbReference>
<reference evidence="7" key="1">
    <citation type="submission" date="2021-11" db="EMBL/GenBank/DDBJ databases">
        <authorList>
            <consortium name="Genoscope - CEA"/>
            <person name="William W."/>
        </authorList>
    </citation>
    <scope>NUCLEOTIDE SEQUENCE</scope>
</reference>
<dbReference type="GO" id="GO:0016020">
    <property type="term" value="C:membrane"/>
    <property type="evidence" value="ECO:0007669"/>
    <property type="project" value="UniProtKB-SubCell"/>
</dbReference>
<dbReference type="SUPFAM" id="SSF49562">
    <property type="entry name" value="C2 domain (Calcium/lipid-binding domain, CaLB)"/>
    <property type="match status" value="4"/>
</dbReference>
<dbReference type="SMART" id="SM00239">
    <property type="entry name" value="C2"/>
    <property type="match status" value="4"/>
</dbReference>
<dbReference type="InterPro" id="IPR037721">
    <property type="entry name" value="Ferlin"/>
</dbReference>
<dbReference type="PANTHER" id="PTHR12546">
    <property type="entry name" value="FER-1-LIKE"/>
    <property type="match status" value="1"/>
</dbReference>
<evidence type="ECO:0000256" key="2">
    <source>
        <dbReference type="ARBA" id="ARBA00022692"/>
    </source>
</evidence>
<evidence type="ECO:0000313" key="8">
    <source>
        <dbReference type="Proteomes" id="UP000789595"/>
    </source>
</evidence>
<protein>
    <recommendedName>
        <fullName evidence="6">C2 domain-containing protein</fullName>
    </recommendedName>
</protein>
<dbReference type="CDD" id="cd04037">
    <property type="entry name" value="C2E_Ferlin"/>
    <property type="match status" value="1"/>
</dbReference>
<gene>
    <name evidence="7" type="ORF">PECAL_1P14990</name>
</gene>
<evidence type="ECO:0000256" key="1">
    <source>
        <dbReference type="ARBA" id="ARBA00004167"/>
    </source>
</evidence>